<reference evidence="13 14" key="1">
    <citation type="submission" date="2019-05" db="EMBL/GenBank/DDBJ databases">
        <title>Sulfitobacter sabulilitoris sp. nov., isolated from a marine sand.</title>
        <authorList>
            <person name="Yoon J.-H."/>
        </authorList>
    </citation>
    <scope>NUCLEOTIDE SEQUENCE [LARGE SCALE GENOMIC DNA]</scope>
    <source>
        <strain evidence="13 14">HSMS-29</strain>
    </source>
</reference>
<keyword evidence="9" id="KW-0645">Protease</keyword>
<evidence type="ECO:0000256" key="10">
    <source>
        <dbReference type="SAM" id="Phobius"/>
    </source>
</evidence>
<comment type="function">
    <text evidence="9">Plays an essential role in type IV pili and type II pseudopili formation by proteolytically removing the leader sequence from substrate proteins and subsequently monomethylating the alpha-amino group of the newly exposed N-terminal phenylalanine.</text>
</comment>
<dbReference type="EMBL" id="VANS01000004">
    <property type="protein sequence ID" value="TMM51304.1"/>
    <property type="molecule type" value="Genomic_DNA"/>
</dbReference>
<evidence type="ECO:0000259" key="12">
    <source>
        <dbReference type="Pfam" id="PF06750"/>
    </source>
</evidence>
<feature type="domain" description="Prepilin peptidase A24 N-terminal" evidence="12">
    <location>
        <begin position="16"/>
        <end position="91"/>
    </location>
</feature>
<feature type="transmembrane region" description="Helical" evidence="10">
    <location>
        <begin position="199"/>
        <end position="217"/>
    </location>
</feature>
<dbReference type="GO" id="GO:0005886">
    <property type="term" value="C:plasma membrane"/>
    <property type="evidence" value="ECO:0007669"/>
    <property type="project" value="UniProtKB-SubCell"/>
</dbReference>
<sequence length="250" mass="25507">MPSEIALAVLLLLCAPAVGSFLGVVIDRVPRGEDVVARRSACRACARPLAPRDLVPVLSFVARRGRCASCGAAIPPWLLYTELAATGAALVALAAGGGPLQVLLNAGLLWLLLALAVSDLQWLRLPDVLVASLGLLVAAHVILFADPGAAVLGAALGAGSFWGLRAGYRRLRGREGLGLGDVKLMAPLGALTGPWDLPLMVLLAALVALAAALILGARAGHTLDAAQPLPFGAPLCAATALVHLFWVGAI</sequence>
<keyword evidence="9" id="KW-0378">Hydrolase</keyword>
<keyword evidence="9" id="KW-0511">Multifunctional enzyme</keyword>
<dbReference type="InterPro" id="IPR014032">
    <property type="entry name" value="Peptidase_A24A_bac"/>
</dbReference>
<evidence type="ECO:0000256" key="5">
    <source>
        <dbReference type="ARBA" id="ARBA00022692"/>
    </source>
</evidence>
<evidence type="ECO:0000256" key="9">
    <source>
        <dbReference type="RuleBase" id="RU003794"/>
    </source>
</evidence>
<dbReference type="GO" id="GO:0004190">
    <property type="term" value="F:aspartic-type endopeptidase activity"/>
    <property type="evidence" value="ECO:0007669"/>
    <property type="project" value="UniProtKB-EC"/>
</dbReference>
<comment type="catalytic activity">
    <reaction evidence="9">
        <text>Typically cleaves a -Gly-|-Phe- bond to release an N-terminal, basic peptide of 5-8 residues from type IV prepilin, and then N-methylates the new N-terminal amino group, the methyl donor being S-adenosyl-L-methionine.</text>
        <dbReference type="EC" id="3.4.23.43"/>
    </reaction>
</comment>
<feature type="domain" description="Prepilin type IV endopeptidase peptidase" evidence="11">
    <location>
        <begin position="108"/>
        <end position="212"/>
    </location>
</feature>
<dbReference type="EC" id="2.1.1.-" evidence="9"/>
<feature type="transmembrane region" description="Helical" evidence="10">
    <location>
        <begin position="229"/>
        <end position="249"/>
    </location>
</feature>
<proteinExistence type="inferred from homology"/>
<dbReference type="RefSeq" id="WP_138663263.1">
    <property type="nucleotide sequence ID" value="NZ_VANS01000004.1"/>
</dbReference>
<dbReference type="Pfam" id="PF06750">
    <property type="entry name" value="A24_N_bact"/>
    <property type="match status" value="1"/>
</dbReference>
<dbReference type="GO" id="GO:0006465">
    <property type="term" value="P:signal peptide processing"/>
    <property type="evidence" value="ECO:0007669"/>
    <property type="project" value="TreeGrafter"/>
</dbReference>
<comment type="caution">
    <text evidence="13">The sequence shown here is derived from an EMBL/GenBank/DDBJ whole genome shotgun (WGS) entry which is preliminary data.</text>
</comment>
<evidence type="ECO:0000256" key="8">
    <source>
        <dbReference type="RuleBase" id="RU003793"/>
    </source>
</evidence>
<dbReference type="PANTHER" id="PTHR30487:SF0">
    <property type="entry name" value="PREPILIN LEADER PEPTIDASE_N-METHYLTRANSFERASE-RELATED"/>
    <property type="match status" value="1"/>
</dbReference>
<dbReference type="Proteomes" id="UP000309550">
    <property type="component" value="Unassembled WGS sequence"/>
</dbReference>
<evidence type="ECO:0000259" key="11">
    <source>
        <dbReference type="Pfam" id="PF01478"/>
    </source>
</evidence>
<keyword evidence="9" id="KW-0808">Transferase</keyword>
<dbReference type="PRINTS" id="PR00864">
    <property type="entry name" value="PREPILNPTASE"/>
</dbReference>
<keyword evidence="4" id="KW-0997">Cell inner membrane</keyword>
<evidence type="ECO:0000313" key="14">
    <source>
        <dbReference type="Proteomes" id="UP000309550"/>
    </source>
</evidence>
<comment type="subcellular location">
    <subcellularLocation>
        <location evidence="1">Cell inner membrane</location>
        <topology evidence="1">Multi-pass membrane protein</topology>
    </subcellularLocation>
    <subcellularLocation>
        <location evidence="9">Cell membrane</location>
        <topology evidence="9">Multi-pass membrane protein</topology>
    </subcellularLocation>
</comment>
<feature type="transmembrane region" description="Helical" evidence="10">
    <location>
        <begin position="135"/>
        <end position="164"/>
    </location>
</feature>
<dbReference type="Gene3D" id="1.20.120.1220">
    <property type="match status" value="1"/>
</dbReference>
<evidence type="ECO:0000256" key="2">
    <source>
        <dbReference type="ARBA" id="ARBA00005801"/>
    </source>
</evidence>
<evidence type="ECO:0000256" key="6">
    <source>
        <dbReference type="ARBA" id="ARBA00022989"/>
    </source>
</evidence>
<evidence type="ECO:0000313" key="13">
    <source>
        <dbReference type="EMBL" id="TMM51304.1"/>
    </source>
</evidence>
<dbReference type="Pfam" id="PF01478">
    <property type="entry name" value="Peptidase_A24"/>
    <property type="match status" value="1"/>
</dbReference>
<dbReference type="GO" id="GO:0032259">
    <property type="term" value="P:methylation"/>
    <property type="evidence" value="ECO:0007669"/>
    <property type="project" value="UniProtKB-KW"/>
</dbReference>
<dbReference type="InterPro" id="IPR010627">
    <property type="entry name" value="Prepilin_pept_A24_N"/>
</dbReference>
<keyword evidence="9" id="KW-0489">Methyltransferase</keyword>
<keyword evidence="7 10" id="KW-0472">Membrane</keyword>
<dbReference type="InterPro" id="IPR050882">
    <property type="entry name" value="Prepilin_peptidase/N-MTase"/>
</dbReference>
<protein>
    <recommendedName>
        <fullName evidence="9">Prepilin leader peptidase/N-methyltransferase</fullName>
        <ecNumber evidence="9">2.1.1.-</ecNumber>
        <ecNumber evidence="9">3.4.23.43</ecNumber>
    </recommendedName>
</protein>
<gene>
    <name evidence="13" type="ORF">FDT80_15735</name>
</gene>
<keyword evidence="14" id="KW-1185">Reference proteome</keyword>
<dbReference type="AlphaFoldDB" id="A0A5S3PHQ2"/>
<organism evidence="13 14">
    <name type="scientific">Sulfitobacter sabulilitoris</name>
    <dbReference type="NCBI Taxonomy" id="2562655"/>
    <lineage>
        <taxon>Bacteria</taxon>
        <taxon>Pseudomonadati</taxon>
        <taxon>Pseudomonadota</taxon>
        <taxon>Alphaproteobacteria</taxon>
        <taxon>Rhodobacterales</taxon>
        <taxon>Roseobacteraceae</taxon>
        <taxon>Sulfitobacter</taxon>
    </lineage>
</organism>
<dbReference type="GO" id="GO:0008168">
    <property type="term" value="F:methyltransferase activity"/>
    <property type="evidence" value="ECO:0007669"/>
    <property type="project" value="UniProtKB-KW"/>
</dbReference>
<comment type="similarity">
    <text evidence="2 8">Belongs to the peptidase A24 family.</text>
</comment>
<evidence type="ECO:0000256" key="4">
    <source>
        <dbReference type="ARBA" id="ARBA00022519"/>
    </source>
</evidence>
<keyword evidence="3" id="KW-1003">Cell membrane</keyword>
<evidence type="ECO:0000256" key="3">
    <source>
        <dbReference type="ARBA" id="ARBA00022475"/>
    </source>
</evidence>
<dbReference type="InterPro" id="IPR000045">
    <property type="entry name" value="Prepilin_IV_endopep_pep"/>
</dbReference>
<evidence type="ECO:0000256" key="1">
    <source>
        <dbReference type="ARBA" id="ARBA00004429"/>
    </source>
</evidence>
<dbReference type="EC" id="3.4.23.43" evidence="9"/>
<evidence type="ECO:0000256" key="7">
    <source>
        <dbReference type="ARBA" id="ARBA00023136"/>
    </source>
</evidence>
<name>A0A5S3PHQ2_9RHOB</name>
<keyword evidence="6 10" id="KW-1133">Transmembrane helix</keyword>
<dbReference type="OrthoDB" id="9789291at2"/>
<keyword evidence="5 9" id="KW-0812">Transmembrane</keyword>
<accession>A0A5S3PHQ2</accession>
<dbReference type="PANTHER" id="PTHR30487">
    <property type="entry name" value="TYPE 4 PREPILIN-LIKE PROTEINS LEADER PEPTIDE-PROCESSING ENZYME"/>
    <property type="match status" value="1"/>
</dbReference>